<evidence type="ECO:0000256" key="3">
    <source>
        <dbReference type="ARBA" id="ARBA00022989"/>
    </source>
</evidence>
<dbReference type="CDD" id="cd02961">
    <property type="entry name" value="PDI_a_family"/>
    <property type="match status" value="2"/>
</dbReference>
<dbReference type="HOGENOM" id="CLU_021868_1_1_1"/>
<protein>
    <recommendedName>
        <fullName evidence="9">Thioredoxin domain-containing protein</fullName>
    </recommendedName>
</protein>
<dbReference type="InterPro" id="IPR013766">
    <property type="entry name" value="Thioredoxin_domain"/>
</dbReference>
<dbReference type="GeneID" id="18934247"/>
<keyword evidence="4 7" id="KW-0472">Membrane</keyword>
<dbReference type="eggNOG" id="KOG0191">
    <property type="taxonomic scope" value="Eukaryota"/>
</dbReference>
<dbReference type="PROSITE" id="PS00194">
    <property type="entry name" value="THIOREDOXIN_1"/>
    <property type="match status" value="1"/>
</dbReference>
<dbReference type="Gene3D" id="3.40.30.10">
    <property type="entry name" value="Glutaredoxin"/>
    <property type="match status" value="3"/>
</dbReference>
<dbReference type="FunCoup" id="F4RMH2">
    <property type="interactions" value="257"/>
</dbReference>
<dbReference type="InterPro" id="IPR036249">
    <property type="entry name" value="Thioredoxin-like_sf"/>
</dbReference>
<dbReference type="OrthoDB" id="72053at2759"/>
<dbReference type="RefSeq" id="XP_007410260.1">
    <property type="nucleotide sequence ID" value="XM_007410198.1"/>
</dbReference>
<dbReference type="Pfam" id="PF00085">
    <property type="entry name" value="Thioredoxin"/>
    <property type="match status" value="2"/>
</dbReference>
<feature type="signal peptide" evidence="8">
    <location>
        <begin position="1"/>
        <end position="25"/>
    </location>
</feature>
<sequence>MRPLSITNLTLSLSCLYLSFDLTRAAPSPQDMHAGIQLSESNFDESIKNGIWLIEHYSPFCVHCKHFAPTWIELCEAVKPFETRGLHMAQVDCIAQGDLCVKNKVEFYPQMKLYSDGVFLETYEGSKKVEELKAYLDKQSNQYLSNKTSTNEPSTPKSTTASPTKPIVEVPQPQASTEDQISTAHDDHQLPKEPIKTTQPEPQIPEDVKALPNQDGKLISLTPQTWESHTSTGPIFIKYYAPWCGHCQKLAPTWADLARLLIHHVNVAEFNCDEKGDFKALCRKEGVPGFPTLFFYQDGIKVEYVGPRTLTAMESFAKKAAITGGARDISSSTLRKVMSEEEVFFLYLYDQNSTPKQDLDALQEAAKSMLGTAIVYKSHSPELFRQFGVPSISIPTLLVFKDLDEQPWSSTSMNRTGLKQWISSNSLPIMPEMSGMVYDSVLKPNVRKLVVMVCLAGGKNPALLDELKGWAKQWRRSQQAREVNVVVDWVWVDGNGQWAGWLNNVYGVQVGSGSAGADLRKESRIIIVDGIKKEYYDHQANDVRITWNPTSVFQTLLAIELGKVEPKIFGSLIDRSISRLRKSSSQLIGSMRNHWIASMSIFIGLIAFLFKKKSVMHLLRNNIQSKNHQDLEHFNQRGRLTPNGNSKNNSKFSPKAD</sequence>
<evidence type="ECO:0000256" key="5">
    <source>
        <dbReference type="ARBA" id="ARBA00045246"/>
    </source>
</evidence>
<organism evidence="11">
    <name type="scientific">Melampsora larici-populina (strain 98AG31 / pathotype 3-4-7)</name>
    <name type="common">Poplar leaf rust fungus</name>
    <dbReference type="NCBI Taxonomy" id="747676"/>
    <lineage>
        <taxon>Eukaryota</taxon>
        <taxon>Fungi</taxon>
        <taxon>Dikarya</taxon>
        <taxon>Basidiomycota</taxon>
        <taxon>Pucciniomycotina</taxon>
        <taxon>Pucciniomycetes</taxon>
        <taxon>Pucciniales</taxon>
        <taxon>Melampsoraceae</taxon>
        <taxon>Melampsora</taxon>
    </lineage>
</organism>
<dbReference type="GO" id="GO:0005789">
    <property type="term" value="C:endoplasmic reticulum membrane"/>
    <property type="evidence" value="ECO:0007669"/>
    <property type="project" value="UniProtKB-SubCell"/>
</dbReference>
<evidence type="ECO:0000256" key="7">
    <source>
        <dbReference type="SAM" id="Phobius"/>
    </source>
</evidence>
<reference evidence="11" key="1">
    <citation type="journal article" date="2011" name="Proc. Natl. Acad. Sci. U.S.A.">
        <title>Obligate biotrophy features unraveled by the genomic analysis of rust fungi.</title>
        <authorList>
            <person name="Duplessis S."/>
            <person name="Cuomo C.A."/>
            <person name="Lin Y.-C."/>
            <person name="Aerts A."/>
            <person name="Tisserant E."/>
            <person name="Veneault-Fourrey C."/>
            <person name="Joly D.L."/>
            <person name="Hacquard S."/>
            <person name="Amselem J."/>
            <person name="Cantarel B.L."/>
            <person name="Chiu R."/>
            <person name="Coutinho P.M."/>
            <person name="Feau N."/>
            <person name="Field M."/>
            <person name="Frey P."/>
            <person name="Gelhaye E."/>
            <person name="Goldberg J."/>
            <person name="Grabherr M.G."/>
            <person name="Kodira C.D."/>
            <person name="Kohler A."/>
            <person name="Kuees U."/>
            <person name="Lindquist E.A."/>
            <person name="Lucas S.M."/>
            <person name="Mago R."/>
            <person name="Mauceli E."/>
            <person name="Morin E."/>
            <person name="Murat C."/>
            <person name="Pangilinan J.L."/>
            <person name="Park R."/>
            <person name="Pearson M."/>
            <person name="Quesneville H."/>
            <person name="Rouhier N."/>
            <person name="Sakthikumar S."/>
            <person name="Salamov A.A."/>
            <person name="Schmutz J."/>
            <person name="Selles B."/>
            <person name="Shapiro H."/>
            <person name="Tanguay P."/>
            <person name="Tuskan G.A."/>
            <person name="Henrissat B."/>
            <person name="Van de Peer Y."/>
            <person name="Rouze P."/>
            <person name="Ellis J.G."/>
            <person name="Dodds P.N."/>
            <person name="Schein J.E."/>
            <person name="Zhong S."/>
            <person name="Hamelin R.C."/>
            <person name="Grigoriev I.V."/>
            <person name="Szabo L.J."/>
            <person name="Martin F."/>
        </authorList>
    </citation>
    <scope>NUCLEOTIDE SEQUENCE [LARGE SCALE GENOMIC DNA]</scope>
    <source>
        <strain evidence="11">98AG31 / pathotype 3-4-7</strain>
    </source>
</reference>
<dbReference type="Pfam" id="PF13848">
    <property type="entry name" value="Thioredoxin_6"/>
    <property type="match status" value="1"/>
</dbReference>
<feature type="transmembrane region" description="Helical" evidence="7">
    <location>
        <begin position="593"/>
        <end position="610"/>
    </location>
</feature>
<proteinExistence type="predicted"/>
<dbReference type="VEuPathDB" id="FungiDB:MELLADRAFT_86629"/>
<keyword evidence="8" id="KW-0732">Signal</keyword>
<evidence type="ECO:0000256" key="1">
    <source>
        <dbReference type="ARBA" id="ARBA00004389"/>
    </source>
</evidence>
<comment type="subcellular location">
    <subcellularLocation>
        <location evidence="1">Endoplasmic reticulum membrane</location>
        <topology evidence="1">Single-pass membrane protein</topology>
    </subcellularLocation>
</comment>
<gene>
    <name evidence="10" type="ORF">MELLADRAFT_86629</name>
</gene>
<dbReference type="InterPro" id="IPR017937">
    <property type="entry name" value="Thioredoxin_CS"/>
</dbReference>
<evidence type="ECO:0000256" key="4">
    <source>
        <dbReference type="ARBA" id="ARBA00023136"/>
    </source>
</evidence>
<feature type="region of interest" description="Disordered" evidence="6">
    <location>
        <begin position="633"/>
        <end position="657"/>
    </location>
</feature>
<evidence type="ECO:0000256" key="6">
    <source>
        <dbReference type="SAM" id="MobiDB-lite"/>
    </source>
</evidence>
<feature type="compositionally biased region" description="Polar residues" evidence="6">
    <location>
        <begin position="173"/>
        <end position="183"/>
    </location>
</feature>
<accession>F4RMH2</accession>
<keyword evidence="2 7" id="KW-0812">Transmembrane</keyword>
<dbReference type="PRINTS" id="PR00421">
    <property type="entry name" value="THIOREDOXIN"/>
</dbReference>
<keyword evidence="11" id="KW-1185">Reference proteome</keyword>
<dbReference type="KEGG" id="mlr:MELLADRAFT_86629"/>
<dbReference type="InParanoid" id="F4RMH2"/>
<feature type="domain" description="Thioredoxin" evidence="9">
    <location>
        <begin position="199"/>
        <end position="322"/>
    </location>
</feature>
<feature type="compositionally biased region" description="Polar residues" evidence="6">
    <location>
        <begin position="143"/>
        <end position="152"/>
    </location>
</feature>
<dbReference type="PANTHER" id="PTHR46426">
    <property type="entry name" value="PROTEIN DISULFIDE-ISOMERASE TMX3"/>
    <property type="match status" value="1"/>
</dbReference>
<feature type="compositionally biased region" description="Polar residues" evidence="6">
    <location>
        <begin position="642"/>
        <end position="657"/>
    </location>
</feature>
<dbReference type="AlphaFoldDB" id="F4RMH2"/>
<evidence type="ECO:0000256" key="2">
    <source>
        <dbReference type="ARBA" id="ARBA00022692"/>
    </source>
</evidence>
<feature type="compositionally biased region" description="Low complexity" evidence="6">
    <location>
        <begin position="153"/>
        <end position="166"/>
    </location>
</feature>
<dbReference type="InterPro" id="IPR052250">
    <property type="entry name" value="PDI_TMX3"/>
</dbReference>
<evidence type="ECO:0000313" key="11">
    <source>
        <dbReference type="Proteomes" id="UP000001072"/>
    </source>
</evidence>
<feature type="domain" description="Thioredoxin" evidence="9">
    <location>
        <begin position="22"/>
        <end position="141"/>
    </location>
</feature>
<evidence type="ECO:0000313" key="10">
    <source>
        <dbReference type="EMBL" id="EGG06426.1"/>
    </source>
</evidence>
<dbReference type="PANTHER" id="PTHR46426:SF1">
    <property type="entry name" value="PROTEIN DISULFIDE-ISOMERASE TMX3"/>
    <property type="match status" value="1"/>
</dbReference>
<comment type="function">
    <text evidence="5">Probable disulfide isomerase, which participates in the folding of proteins containing disulfide bonds. May act as a dithiol oxidase. Acts as a regulator of endoplasmic reticulum-mitochondria contact sites via its ability to regulate redox signals.</text>
</comment>
<dbReference type="PROSITE" id="PS51352">
    <property type="entry name" value="THIOREDOXIN_2"/>
    <property type="match status" value="2"/>
</dbReference>
<dbReference type="Proteomes" id="UP000001072">
    <property type="component" value="Unassembled WGS sequence"/>
</dbReference>
<feature type="region of interest" description="Disordered" evidence="6">
    <location>
        <begin position="143"/>
        <end position="205"/>
    </location>
</feature>
<keyword evidence="3 7" id="KW-1133">Transmembrane helix</keyword>
<feature type="chain" id="PRO_5003315355" description="Thioredoxin domain-containing protein" evidence="8">
    <location>
        <begin position="26"/>
        <end position="657"/>
    </location>
</feature>
<dbReference type="PROSITE" id="PS51257">
    <property type="entry name" value="PROKAR_LIPOPROTEIN"/>
    <property type="match status" value="1"/>
</dbReference>
<dbReference type="SUPFAM" id="SSF52833">
    <property type="entry name" value="Thioredoxin-like"/>
    <property type="match status" value="3"/>
</dbReference>
<feature type="compositionally biased region" description="Basic and acidic residues" evidence="6">
    <location>
        <begin position="184"/>
        <end position="195"/>
    </location>
</feature>
<dbReference type="STRING" id="747676.F4RMH2"/>
<name>F4RMH2_MELLP</name>
<evidence type="ECO:0000259" key="9">
    <source>
        <dbReference type="PROSITE" id="PS51352"/>
    </source>
</evidence>
<evidence type="ECO:0000256" key="8">
    <source>
        <dbReference type="SAM" id="SignalP"/>
    </source>
</evidence>
<dbReference type="EMBL" id="GL883108">
    <property type="protein sequence ID" value="EGG06426.1"/>
    <property type="molecule type" value="Genomic_DNA"/>
</dbReference>